<feature type="domain" description="Methyltransferase type 11" evidence="1">
    <location>
        <begin position="52"/>
        <end position="138"/>
    </location>
</feature>
<dbReference type="Gene3D" id="3.40.50.150">
    <property type="entry name" value="Vaccinia Virus protein VP39"/>
    <property type="match status" value="1"/>
</dbReference>
<gene>
    <name evidence="3" type="ORF">BAUR9175_03225</name>
    <name evidence="2" type="ORF">BAURA63_01697</name>
</gene>
<evidence type="ECO:0000313" key="2">
    <source>
        <dbReference type="EMBL" id="SMX80388.1"/>
    </source>
</evidence>
<dbReference type="RefSeq" id="WP_101584492.1">
    <property type="nucleotide sequence ID" value="NZ_BJME01000015.1"/>
</dbReference>
<name>A0A2H1IZ05_BREAU</name>
<dbReference type="GO" id="GO:0032259">
    <property type="term" value="P:methylation"/>
    <property type="evidence" value="ECO:0007669"/>
    <property type="project" value="UniProtKB-KW"/>
</dbReference>
<dbReference type="InterPro" id="IPR029063">
    <property type="entry name" value="SAM-dependent_MTases_sf"/>
</dbReference>
<keyword evidence="2" id="KW-0808">Transferase</keyword>
<sequence length="250" mass="27818">MRTFDTLVSEALAADVAGWDFSWLDGRATEERPPWGYAQLLAQRLSTASAALDIDTGGGEVIAEAPLLPPRMAATEAHPPNVARARKRLGPRRVDVVESGPENLPFANGSFDLVSSRHPVRPEWSEIARVLVPGGTYFAQHVGPASAFELIEFFLGPQPANRRSRHTDTEVHDAEAAGLALETLRTARCRMEFRDIGAVIWILRKCPWWVPDFSVEDYLPQLRELDARLRRGDPFVAHSTRHLVVARKPD</sequence>
<dbReference type="InterPro" id="IPR052939">
    <property type="entry name" value="23S_rRNA_MeTrnsfrase_RlmA"/>
</dbReference>
<evidence type="ECO:0000313" key="3">
    <source>
        <dbReference type="EMBL" id="SMX95800.1"/>
    </source>
</evidence>
<dbReference type="PANTHER" id="PTHR43460:SF1">
    <property type="entry name" value="METHYLTRANSFERASE TYPE 11 DOMAIN-CONTAINING PROTEIN"/>
    <property type="match status" value="1"/>
</dbReference>
<dbReference type="Proteomes" id="UP000234327">
    <property type="component" value="Unassembled WGS sequence"/>
</dbReference>
<dbReference type="AlphaFoldDB" id="A0A2H1IZ05"/>
<reference evidence="5" key="2">
    <citation type="submission" date="2017-03" db="EMBL/GenBank/DDBJ databases">
        <authorList>
            <person name="Monnet C."/>
        </authorList>
    </citation>
    <scope>NUCLEOTIDE SEQUENCE [LARGE SCALE GENOMIC DNA]</scope>
    <source>
        <strain evidence="5">ATCC 9175</strain>
    </source>
</reference>
<keyword evidence="2" id="KW-0489">Methyltransferase</keyword>
<evidence type="ECO:0000313" key="4">
    <source>
        <dbReference type="Proteomes" id="UP000234327"/>
    </source>
</evidence>
<evidence type="ECO:0000259" key="1">
    <source>
        <dbReference type="Pfam" id="PF08241"/>
    </source>
</evidence>
<dbReference type="SUPFAM" id="SSF53335">
    <property type="entry name" value="S-adenosyl-L-methionine-dependent methyltransferases"/>
    <property type="match status" value="1"/>
</dbReference>
<organism evidence="2 4">
    <name type="scientific">Brevibacterium aurantiacum</name>
    <dbReference type="NCBI Taxonomy" id="273384"/>
    <lineage>
        <taxon>Bacteria</taxon>
        <taxon>Bacillati</taxon>
        <taxon>Actinomycetota</taxon>
        <taxon>Actinomycetes</taxon>
        <taxon>Micrococcales</taxon>
        <taxon>Brevibacteriaceae</taxon>
        <taxon>Brevibacterium</taxon>
    </lineage>
</organism>
<dbReference type="PANTHER" id="PTHR43460">
    <property type="entry name" value="METHYLTRANSFERASE"/>
    <property type="match status" value="1"/>
</dbReference>
<dbReference type="CDD" id="cd02440">
    <property type="entry name" value="AdoMet_MTases"/>
    <property type="match status" value="1"/>
</dbReference>
<dbReference type="GO" id="GO:0008757">
    <property type="term" value="F:S-adenosylmethionine-dependent methyltransferase activity"/>
    <property type="evidence" value="ECO:0007669"/>
    <property type="project" value="InterPro"/>
</dbReference>
<protein>
    <submittedName>
        <fullName evidence="2">Methyltransferase domain-containing protein</fullName>
    </submittedName>
</protein>
<dbReference type="EMBL" id="FXZB01000026">
    <property type="protein sequence ID" value="SMX95800.1"/>
    <property type="molecule type" value="Genomic_DNA"/>
</dbReference>
<proteinExistence type="predicted"/>
<accession>A0A2H1IZ05</accession>
<keyword evidence="5" id="KW-1185">Reference proteome</keyword>
<dbReference type="Pfam" id="PF08241">
    <property type="entry name" value="Methyltransf_11"/>
    <property type="match status" value="1"/>
</dbReference>
<dbReference type="Proteomes" id="UP000234525">
    <property type="component" value="Unassembled WGS sequence"/>
</dbReference>
<dbReference type="EMBL" id="FXYZ01000006">
    <property type="protein sequence ID" value="SMX80388.1"/>
    <property type="molecule type" value="Genomic_DNA"/>
</dbReference>
<dbReference type="InterPro" id="IPR013216">
    <property type="entry name" value="Methyltransf_11"/>
</dbReference>
<reference evidence="2 4" key="1">
    <citation type="submission" date="2017-03" db="EMBL/GenBank/DDBJ databases">
        <authorList>
            <person name="Afonso C.L."/>
            <person name="Miller P.J."/>
            <person name="Scott M.A."/>
            <person name="Spackman E."/>
            <person name="Goraichik I."/>
            <person name="Dimitrov K.M."/>
            <person name="Suarez D.L."/>
            <person name="Swayne D.E."/>
        </authorList>
    </citation>
    <scope>NUCLEOTIDE SEQUENCE [LARGE SCALE GENOMIC DNA]</scope>
    <source>
        <strain evidence="2">6</strain>
        <strain evidence="4">6(3)</strain>
        <strain evidence="3">ATCC 9175</strain>
    </source>
</reference>
<evidence type="ECO:0000313" key="5">
    <source>
        <dbReference type="Proteomes" id="UP000234525"/>
    </source>
</evidence>